<dbReference type="PRINTS" id="PR00035">
    <property type="entry name" value="HTHGNTR"/>
</dbReference>
<dbReference type="InterPro" id="IPR011711">
    <property type="entry name" value="GntR_C"/>
</dbReference>
<sequence length="227" mass="24331">MAGDSVPEYVAERLQRMILAGELAPGEALPAQRTLAERLGVSRTSLREALTVLETLGLVRVRAGKGVFVSDPSADDTAPGPRGDRYTHAARVYQLRLAIEPFVSGLVAITAADAEIDRLAETVAEMRAALAEGDLVRAAQADGDFHQRLLVAAGNPLFPAAMRPAGPMLAETRRIPFANRESVRAPLDEHERILAQIRARSPQGARDAMHRHILSAASRAGVGVLRP</sequence>
<evidence type="ECO:0000313" key="6">
    <source>
        <dbReference type="Proteomes" id="UP000075787"/>
    </source>
</evidence>
<dbReference type="Proteomes" id="UP000075787">
    <property type="component" value="Unassembled WGS sequence"/>
</dbReference>
<dbReference type="CDD" id="cd07377">
    <property type="entry name" value="WHTH_GntR"/>
    <property type="match status" value="1"/>
</dbReference>
<dbReference type="OMA" id="QMVSNPI"/>
<reference evidence="5 6" key="1">
    <citation type="submission" date="2015-12" db="EMBL/GenBank/DDBJ databases">
        <title>Genome sequence of Tistrella mobilis MCCC 1A02139.</title>
        <authorList>
            <person name="Lu L."/>
            <person name="Lai Q."/>
            <person name="Shao Z."/>
            <person name="Qian P."/>
        </authorList>
    </citation>
    <scope>NUCLEOTIDE SEQUENCE [LARGE SCALE GENOMIC DNA]</scope>
    <source>
        <strain evidence="5 6">MCCC 1A02139</strain>
    </source>
</reference>
<evidence type="ECO:0000313" key="5">
    <source>
        <dbReference type="EMBL" id="KYO53547.1"/>
    </source>
</evidence>
<dbReference type="SMART" id="SM00345">
    <property type="entry name" value="HTH_GNTR"/>
    <property type="match status" value="1"/>
</dbReference>
<dbReference type="InterPro" id="IPR036390">
    <property type="entry name" value="WH_DNA-bd_sf"/>
</dbReference>
<evidence type="ECO:0000256" key="1">
    <source>
        <dbReference type="ARBA" id="ARBA00023015"/>
    </source>
</evidence>
<dbReference type="SMART" id="SM00895">
    <property type="entry name" value="FCD"/>
    <property type="match status" value="1"/>
</dbReference>
<dbReference type="AlphaFoldDB" id="A0A161Q4Y0"/>
<dbReference type="Pfam" id="PF00392">
    <property type="entry name" value="GntR"/>
    <property type="match status" value="1"/>
</dbReference>
<protein>
    <recommendedName>
        <fullName evidence="4">HTH gntR-type domain-containing protein</fullName>
    </recommendedName>
</protein>
<evidence type="ECO:0000256" key="3">
    <source>
        <dbReference type="ARBA" id="ARBA00023163"/>
    </source>
</evidence>
<comment type="caution">
    <text evidence="5">The sequence shown here is derived from an EMBL/GenBank/DDBJ whole genome shotgun (WGS) entry which is preliminary data.</text>
</comment>
<dbReference type="PANTHER" id="PTHR43537">
    <property type="entry name" value="TRANSCRIPTIONAL REGULATOR, GNTR FAMILY"/>
    <property type="match status" value="1"/>
</dbReference>
<organism evidence="5 6">
    <name type="scientific">Tistrella mobilis</name>
    <dbReference type="NCBI Taxonomy" id="171437"/>
    <lineage>
        <taxon>Bacteria</taxon>
        <taxon>Pseudomonadati</taxon>
        <taxon>Pseudomonadota</taxon>
        <taxon>Alphaproteobacteria</taxon>
        <taxon>Geminicoccales</taxon>
        <taxon>Geminicoccaceae</taxon>
        <taxon>Tistrella</taxon>
    </lineage>
</organism>
<dbReference type="Gene3D" id="1.20.120.530">
    <property type="entry name" value="GntR ligand-binding domain-like"/>
    <property type="match status" value="1"/>
</dbReference>
<dbReference type="SUPFAM" id="SSF48008">
    <property type="entry name" value="GntR ligand-binding domain-like"/>
    <property type="match status" value="1"/>
</dbReference>
<keyword evidence="1" id="KW-0805">Transcription regulation</keyword>
<accession>A0A161Q4Y0</accession>
<dbReference type="SUPFAM" id="SSF46785">
    <property type="entry name" value="Winged helix' DNA-binding domain"/>
    <property type="match status" value="1"/>
</dbReference>
<keyword evidence="2" id="KW-0238">DNA-binding</keyword>
<evidence type="ECO:0000256" key="2">
    <source>
        <dbReference type="ARBA" id="ARBA00023125"/>
    </source>
</evidence>
<dbReference type="PANTHER" id="PTHR43537:SF51">
    <property type="entry name" value="HTH-TYPE TRANSCRIPTIONAL REGULATOR LGOR-RELATED"/>
    <property type="match status" value="1"/>
</dbReference>
<dbReference type="GO" id="GO:0003700">
    <property type="term" value="F:DNA-binding transcription factor activity"/>
    <property type="evidence" value="ECO:0007669"/>
    <property type="project" value="InterPro"/>
</dbReference>
<proteinExistence type="predicted"/>
<dbReference type="EMBL" id="LPZR01000112">
    <property type="protein sequence ID" value="KYO53547.1"/>
    <property type="molecule type" value="Genomic_DNA"/>
</dbReference>
<dbReference type="Gene3D" id="1.10.10.10">
    <property type="entry name" value="Winged helix-like DNA-binding domain superfamily/Winged helix DNA-binding domain"/>
    <property type="match status" value="1"/>
</dbReference>
<name>A0A161Q4Y0_9PROT</name>
<dbReference type="InterPro" id="IPR008920">
    <property type="entry name" value="TF_FadR/GntR_C"/>
</dbReference>
<dbReference type="GO" id="GO:0003677">
    <property type="term" value="F:DNA binding"/>
    <property type="evidence" value="ECO:0007669"/>
    <property type="project" value="UniProtKB-KW"/>
</dbReference>
<feature type="domain" description="HTH gntR-type" evidence="4">
    <location>
        <begin position="4"/>
        <end position="72"/>
    </location>
</feature>
<keyword evidence="3" id="KW-0804">Transcription</keyword>
<dbReference type="PROSITE" id="PS50949">
    <property type="entry name" value="HTH_GNTR"/>
    <property type="match status" value="1"/>
</dbReference>
<dbReference type="GeneID" id="97243135"/>
<dbReference type="Pfam" id="PF07729">
    <property type="entry name" value="FCD"/>
    <property type="match status" value="1"/>
</dbReference>
<evidence type="ECO:0000259" key="4">
    <source>
        <dbReference type="PROSITE" id="PS50949"/>
    </source>
</evidence>
<dbReference type="RefSeq" id="WP_014748064.1">
    <property type="nucleotide sequence ID" value="NZ_CP121013.1"/>
</dbReference>
<gene>
    <name evidence="5" type="ORF">AUP44_00440</name>
</gene>
<dbReference type="InterPro" id="IPR036388">
    <property type="entry name" value="WH-like_DNA-bd_sf"/>
</dbReference>
<dbReference type="InterPro" id="IPR000524">
    <property type="entry name" value="Tscrpt_reg_HTH_GntR"/>
</dbReference>